<sequence>MTETALDSSEIARYARHIVLPEIGGAGQQKLKAARVLLIGAGGLGAPVLQYLAAAGVGRLGIVDDDVVSLSNLQRQVIHATRDIGRPKVESAAAAIADLNPHVEVTPHALRLAPENAEAIFRQYDLVVDGSDNFDTRYLAADTAEAARVPLVTGAVGRFDGSVTVLKPYEADAEGHPNPSYRDLFPTPPPPGAVPACAEAGVVGALTGVIGTLQAMEAIKLITGTGEPLVGRLLLYDGLAASFSTIRYRRGRG</sequence>
<evidence type="ECO:0000256" key="4">
    <source>
        <dbReference type="ARBA" id="ARBA00022840"/>
    </source>
</evidence>
<evidence type="ECO:0000256" key="6">
    <source>
        <dbReference type="ARBA" id="ARBA00055169"/>
    </source>
</evidence>
<keyword evidence="3" id="KW-0547">Nucleotide-binding</keyword>
<dbReference type="GO" id="GO:0005524">
    <property type="term" value="F:ATP binding"/>
    <property type="evidence" value="ECO:0007669"/>
    <property type="project" value="UniProtKB-KW"/>
</dbReference>
<dbReference type="Gene3D" id="3.40.50.720">
    <property type="entry name" value="NAD(P)-binding Rossmann-like Domain"/>
    <property type="match status" value="1"/>
</dbReference>
<organism evidence="14 15">
    <name type="scientific">Sinorhizobium americanum</name>
    <dbReference type="NCBI Taxonomy" id="194963"/>
    <lineage>
        <taxon>Bacteria</taxon>
        <taxon>Pseudomonadati</taxon>
        <taxon>Pseudomonadota</taxon>
        <taxon>Alphaproteobacteria</taxon>
        <taxon>Hyphomicrobiales</taxon>
        <taxon>Rhizobiaceae</taxon>
        <taxon>Sinorhizobium/Ensifer group</taxon>
        <taxon>Sinorhizobium</taxon>
    </lineage>
</organism>
<name>A0A1L3LHF2_9HYPH</name>
<evidence type="ECO:0000256" key="3">
    <source>
        <dbReference type="ARBA" id="ARBA00022741"/>
    </source>
</evidence>
<evidence type="ECO:0000259" key="13">
    <source>
        <dbReference type="Pfam" id="PF00899"/>
    </source>
</evidence>
<reference evidence="14 15" key="1">
    <citation type="submission" date="2015-10" db="EMBL/GenBank/DDBJ databases">
        <title>Genomic differences between typical nodule nitrogen-fixing rhizobial strains and those coming from bean seeds.</title>
        <authorList>
            <person name="Peralta H."/>
            <person name="Aguilar-Vera A."/>
            <person name="Diaz R."/>
            <person name="Mora Y."/>
            <person name="Martinez-Batallar G."/>
            <person name="Salazar E."/>
            <person name="Vargas-Lagunas C."/>
            <person name="Encarnacion S."/>
            <person name="Girard L."/>
            <person name="Mora J."/>
        </authorList>
    </citation>
    <scope>NUCLEOTIDE SEQUENCE [LARGE SCALE GENOMIC DNA]</scope>
    <source>
        <strain evidence="14 15">CFNEI 73</strain>
    </source>
</reference>
<dbReference type="FunFam" id="3.40.50.720:FF:000033">
    <property type="entry name" value="Adenylyltransferase and sulfurtransferase MOCS3"/>
    <property type="match status" value="1"/>
</dbReference>
<keyword evidence="4" id="KW-0067">ATP-binding</keyword>
<comment type="similarity">
    <text evidence="1">Belongs to the HesA/MoeB/ThiF family.</text>
</comment>
<dbReference type="NCBIfam" id="NF004281">
    <property type="entry name" value="PRK05690.1"/>
    <property type="match status" value="1"/>
</dbReference>
<keyword evidence="2 14" id="KW-0808">Transferase</keyword>
<evidence type="ECO:0000256" key="2">
    <source>
        <dbReference type="ARBA" id="ARBA00022679"/>
    </source>
</evidence>
<dbReference type="STRING" id="194963.SAMCFNEI73_Ch0150"/>
<dbReference type="AlphaFoldDB" id="A0A1L3LHF2"/>
<protein>
    <recommendedName>
        <fullName evidence="9">Molybdopterin-synthase adenylyltransferase</fullName>
        <ecNumber evidence="8">2.7.7.80</ecNumber>
    </recommendedName>
    <alternativeName>
        <fullName evidence="12">MoaD protein adenylase</fullName>
    </alternativeName>
    <alternativeName>
        <fullName evidence="10">Molybdopterin-converting factor subunit 1 adenylase</fullName>
    </alternativeName>
    <alternativeName>
        <fullName evidence="11">Sulfur carrier protein MoaD adenylyltransferase</fullName>
    </alternativeName>
</protein>
<dbReference type="GO" id="GO:0005829">
    <property type="term" value="C:cytosol"/>
    <property type="evidence" value="ECO:0007669"/>
    <property type="project" value="TreeGrafter"/>
</dbReference>
<proteinExistence type="inferred from homology"/>
<dbReference type="EC" id="2.7.7.80" evidence="8"/>
<dbReference type="EMBL" id="CP013107">
    <property type="protein sequence ID" value="APG89486.1"/>
    <property type="molecule type" value="Genomic_DNA"/>
</dbReference>
<dbReference type="KEGG" id="same:SAMCFNEI73_Ch0150"/>
<dbReference type="CDD" id="cd00757">
    <property type="entry name" value="ThiF_MoeB_HesA_family"/>
    <property type="match status" value="1"/>
</dbReference>
<evidence type="ECO:0000256" key="9">
    <source>
        <dbReference type="ARBA" id="ARBA00073635"/>
    </source>
</evidence>
<dbReference type="GO" id="GO:0008146">
    <property type="term" value="F:sulfotransferase activity"/>
    <property type="evidence" value="ECO:0007669"/>
    <property type="project" value="TreeGrafter"/>
</dbReference>
<dbReference type="GO" id="GO:0061605">
    <property type="term" value="F:molybdopterin-synthase adenylyltransferase activity"/>
    <property type="evidence" value="ECO:0007669"/>
    <property type="project" value="UniProtKB-EC"/>
</dbReference>
<evidence type="ECO:0000256" key="7">
    <source>
        <dbReference type="ARBA" id="ARBA00063809"/>
    </source>
</evidence>
<dbReference type="InterPro" id="IPR035985">
    <property type="entry name" value="Ubiquitin-activating_enz"/>
</dbReference>
<evidence type="ECO:0000256" key="12">
    <source>
        <dbReference type="ARBA" id="ARBA00078531"/>
    </source>
</evidence>
<comment type="subunit">
    <text evidence="7">Homodimer. Forms a stable heterotetrameric complex of 2 MoeB and 2 MoaD during adenylation of MoaD.</text>
</comment>
<dbReference type="PANTHER" id="PTHR10953">
    <property type="entry name" value="UBIQUITIN-ACTIVATING ENZYME E1"/>
    <property type="match status" value="1"/>
</dbReference>
<comment type="function">
    <text evidence="6">Catalyzes the adenylation by ATP of the carboxyl group of the C-terminal glycine of sulfur carrier protein MoaD.</text>
</comment>
<keyword evidence="14" id="KW-0548">Nucleotidyltransferase</keyword>
<keyword evidence="15" id="KW-1185">Reference proteome</keyword>
<dbReference type="Proteomes" id="UP000182306">
    <property type="component" value="Chromosome"/>
</dbReference>
<dbReference type="Pfam" id="PF00899">
    <property type="entry name" value="ThiF"/>
    <property type="match status" value="1"/>
</dbReference>
<evidence type="ECO:0000256" key="11">
    <source>
        <dbReference type="ARBA" id="ARBA00075328"/>
    </source>
</evidence>
<evidence type="ECO:0000256" key="8">
    <source>
        <dbReference type="ARBA" id="ARBA00066884"/>
    </source>
</evidence>
<feature type="domain" description="THIF-type NAD/FAD binding fold" evidence="13">
    <location>
        <begin position="14"/>
        <end position="248"/>
    </location>
</feature>
<dbReference type="InterPro" id="IPR045886">
    <property type="entry name" value="ThiF/MoeB/HesA"/>
</dbReference>
<dbReference type="GO" id="GO:0004792">
    <property type="term" value="F:thiosulfate-cyanide sulfurtransferase activity"/>
    <property type="evidence" value="ECO:0007669"/>
    <property type="project" value="TreeGrafter"/>
</dbReference>
<evidence type="ECO:0000256" key="1">
    <source>
        <dbReference type="ARBA" id="ARBA00009919"/>
    </source>
</evidence>
<evidence type="ECO:0000256" key="5">
    <source>
        <dbReference type="ARBA" id="ARBA00052218"/>
    </source>
</evidence>
<dbReference type="InterPro" id="IPR000594">
    <property type="entry name" value="ThiF_NAD_FAD-bd"/>
</dbReference>
<evidence type="ECO:0000313" key="15">
    <source>
        <dbReference type="Proteomes" id="UP000182306"/>
    </source>
</evidence>
<dbReference type="OrthoDB" id="9804286at2"/>
<evidence type="ECO:0000313" key="14">
    <source>
        <dbReference type="EMBL" id="APG89486.1"/>
    </source>
</evidence>
<evidence type="ECO:0000256" key="10">
    <source>
        <dbReference type="ARBA" id="ARBA00075110"/>
    </source>
</evidence>
<comment type="catalytic activity">
    <reaction evidence="5">
        <text>[molybdopterin-synthase sulfur-carrier protein]-C-terminal Gly-Gly + ATP + H(+) = [molybdopterin-synthase sulfur-carrier protein]-C-terminal Gly-Gly-AMP + diphosphate</text>
        <dbReference type="Rhea" id="RHEA:43616"/>
        <dbReference type="Rhea" id="RHEA-COMP:12159"/>
        <dbReference type="Rhea" id="RHEA-COMP:12202"/>
        <dbReference type="ChEBI" id="CHEBI:15378"/>
        <dbReference type="ChEBI" id="CHEBI:30616"/>
        <dbReference type="ChEBI" id="CHEBI:33019"/>
        <dbReference type="ChEBI" id="CHEBI:90618"/>
        <dbReference type="ChEBI" id="CHEBI:90778"/>
        <dbReference type="EC" id="2.7.7.80"/>
    </reaction>
</comment>
<accession>A0A1L3LHF2</accession>
<dbReference type="PANTHER" id="PTHR10953:SF102">
    <property type="entry name" value="ADENYLYLTRANSFERASE AND SULFURTRANSFERASE MOCS3"/>
    <property type="match status" value="1"/>
</dbReference>
<dbReference type="SUPFAM" id="SSF69572">
    <property type="entry name" value="Activating enzymes of the ubiquitin-like proteins"/>
    <property type="match status" value="1"/>
</dbReference>
<dbReference type="GO" id="GO:0008641">
    <property type="term" value="F:ubiquitin-like modifier activating enzyme activity"/>
    <property type="evidence" value="ECO:0007669"/>
    <property type="project" value="InterPro"/>
</dbReference>
<gene>
    <name evidence="14" type="primary">moeZ</name>
    <name evidence="14" type="ORF">SAMCFNEI73_Ch0150</name>
</gene>
<dbReference type="RefSeq" id="WP_064255075.1">
    <property type="nucleotide sequence ID" value="NZ_CP013107.1"/>
</dbReference>